<evidence type="ECO:0000256" key="1">
    <source>
        <dbReference type="ARBA" id="ARBA00004413"/>
    </source>
</evidence>
<dbReference type="Gene3D" id="3.40.50.300">
    <property type="entry name" value="P-loop containing nucleotide triphosphate hydrolases"/>
    <property type="match status" value="1"/>
</dbReference>
<evidence type="ECO:0000256" key="2">
    <source>
        <dbReference type="ARBA" id="ARBA00008531"/>
    </source>
</evidence>
<evidence type="ECO:0000256" key="3">
    <source>
        <dbReference type="ARBA" id="ARBA00014919"/>
    </source>
</evidence>
<dbReference type="GO" id="GO:0005886">
    <property type="term" value="C:plasma membrane"/>
    <property type="evidence" value="ECO:0007669"/>
    <property type="project" value="UniProtKB-SubCell"/>
</dbReference>
<keyword evidence="4" id="KW-0813">Transport</keyword>
<evidence type="ECO:0000313" key="16">
    <source>
        <dbReference type="EMBL" id="EIW18195.1"/>
    </source>
</evidence>
<feature type="domain" description="AAA+ ATPase" evidence="14">
    <location>
        <begin position="162"/>
        <end position="304"/>
    </location>
</feature>
<evidence type="ECO:0000256" key="6">
    <source>
        <dbReference type="ARBA" id="ARBA00022741"/>
    </source>
</evidence>
<evidence type="ECO:0000313" key="17">
    <source>
        <dbReference type="Proteomes" id="UP000004324"/>
    </source>
</evidence>
<dbReference type="SMART" id="SM00962">
    <property type="entry name" value="SRP54"/>
    <property type="match status" value="1"/>
</dbReference>
<keyword evidence="11" id="KW-1006">Bacterial flagellum protein export</keyword>
<dbReference type="SUPFAM" id="SSF52540">
    <property type="entry name" value="P-loop containing nucleoside triphosphate hydrolases"/>
    <property type="match status" value="1"/>
</dbReference>
<dbReference type="FunFam" id="3.40.50.300:FF:000695">
    <property type="entry name" value="Flagellar biosynthesis regulator FlhF"/>
    <property type="match status" value="1"/>
</dbReference>
<keyword evidence="16" id="KW-0969">Cilium</keyword>
<keyword evidence="16" id="KW-0282">Flagellum</keyword>
<dbReference type="GO" id="GO:0005525">
    <property type="term" value="F:GTP binding"/>
    <property type="evidence" value="ECO:0007669"/>
    <property type="project" value="UniProtKB-UniRule"/>
</dbReference>
<dbReference type="EMBL" id="AKVJ01000028">
    <property type="protein sequence ID" value="EIW18195.1"/>
    <property type="molecule type" value="Genomic_DNA"/>
</dbReference>
<dbReference type="PANTHER" id="PTHR43134:SF3">
    <property type="entry name" value="FLAGELLAR BIOSYNTHESIS PROTEIN FLHF"/>
    <property type="match status" value="1"/>
</dbReference>
<dbReference type="Pfam" id="PF00448">
    <property type="entry name" value="SRP54"/>
    <property type="match status" value="1"/>
</dbReference>
<keyword evidence="16" id="KW-0966">Cell projection</keyword>
<evidence type="ECO:0000256" key="12">
    <source>
        <dbReference type="ARBA" id="ARBA00025337"/>
    </source>
</evidence>
<keyword evidence="5" id="KW-1003">Cell membrane</keyword>
<comment type="caution">
    <text evidence="16">The sequence shown here is derived from an EMBL/GenBank/DDBJ whole genome shotgun (WGS) entry which is preliminary data.</text>
</comment>
<evidence type="ECO:0000256" key="5">
    <source>
        <dbReference type="ARBA" id="ARBA00022475"/>
    </source>
</evidence>
<keyword evidence="10" id="KW-0472">Membrane</keyword>
<dbReference type="Proteomes" id="UP000004324">
    <property type="component" value="Unassembled WGS sequence"/>
</dbReference>
<evidence type="ECO:0000256" key="8">
    <source>
        <dbReference type="ARBA" id="ARBA00022927"/>
    </source>
</evidence>
<feature type="domain" description="SRP54-type proteins GTP-binding" evidence="15">
    <location>
        <begin position="163"/>
        <end position="354"/>
    </location>
</feature>
<dbReference type="GO" id="GO:0044781">
    <property type="term" value="P:bacterial-type flagellum organization"/>
    <property type="evidence" value="ECO:0007669"/>
    <property type="project" value="UniProtKB-UniRule"/>
</dbReference>
<keyword evidence="8" id="KW-0653">Protein transport</keyword>
<dbReference type="InterPro" id="IPR003593">
    <property type="entry name" value="AAA+_ATPase"/>
</dbReference>
<evidence type="ECO:0000256" key="13">
    <source>
        <dbReference type="NCBIfam" id="TIGR03499"/>
    </source>
</evidence>
<evidence type="ECO:0000259" key="14">
    <source>
        <dbReference type="SMART" id="SM00382"/>
    </source>
</evidence>
<dbReference type="InterPro" id="IPR047040">
    <property type="entry name" value="FlhF__GTPase_dom"/>
</dbReference>
<comment type="subcellular location">
    <subcellularLocation>
        <location evidence="1">Cell membrane</location>
        <topology evidence="1">Peripheral membrane protein</topology>
        <orientation evidence="1">Cytoplasmic side</orientation>
    </subcellularLocation>
</comment>
<evidence type="ECO:0000256" key="11">
    <source>
        <dbReference type="ARBA" id="ARBA00023225"/>
    </source>
</evidence>
<protein>
    <recommendedName>
        <fullName evidence="3 13">Flagellar biosynthesis protein FlhF</fullName>
    </recommendedName>
</protein>
<gene>
    <name evidence="16" type="ORF">FB4_3669</name>
</gene>
<dbReference type="InterPro" id="IPR000897">
    <property type="entry name" value="SRP54_GTPase_dom"/>
</dbReference>
<dbReference type="RefSeq" id="WP_007934834.1">
    <property type="nucleotide sequence ID" value="NZ_AKVJ01000028.1"/>
</dbReference>
<dbReference type="CDD" id="cd17873">
    <property type="entry name" value="FlhF"/>
    <property type="match status" value="1"/>
</dbReference>
<dbReference type="AlphaFoldDB" id="I8RJ70"/>
<dbReference type="InterPro" id="IPR027417">
    <property type="entry name" value="P-loop_NTPase"/>
</dbReference>
<keyword evidence="6" id="KW-0547">Nucleotide-binding</keyword>
<sequence>MKVRVFTADSMQNAIAQAKGALGREAIILHTRKFRKGGLWGFFSKEEVEVTAAVDTSIATIPPQKAEPYVEEEVAVQSELASMRSLLEKVISKMPQGSEHSSILDLLMNNDIDIKIAEQIINDLPMDYSHFDVESPELRQLLITQIQTCFKNVEGIKIPEQGRKIVAFFGPTGVGKTTTIAKLAAKFAIQDGYQIALITADTYRISAVEQLKTYSDIMGIPIHVVYAADELKAVLDSNQDKQLILIDTAGRSPHNDEQLDELTKLLHIDDVIEKYLVLSATTKYKDALDIVKKFSICVPHKVIFTKIDETRNIGTIVNLLYQFPMSLSYVTNGQNVPDDIELVDINRLTPLILRDL</sequence>
<dbReference type="OrthoDB" id="9778554at2"/>
<evidence type="ECO:0000256" key="9">
    <source>
        <dbReference type="ARBA" id="ARBA00023134"/>
    </source>
</evidence>
<evidence type="ECO:0000259" key="15">
    <source>
        <dbReference type="SMART" id="SM00962"/>
    </source>
</evidence>
<proteinExistence type="inferred from homology"/>
<accession>I8RJ70</accession>
<keyword evidence="7" id="KW-1005">Bacterial flagellum biogenesis</keyword>
<name>I8RJ70_9FIRM</name>
<comment type="function">
    <text evidence="12">Necessary for flagellar biosynthesis. May be involved in translocation of the flagellum.</text>
</comment>
<evidence type="ECO:0000256" key="10">
    <source>
        <dbReference type="ARBA" id="ARBA00023136"/>
    </source>
</evidence>
<dbReference type="GO" id="GO:0003924">
    <property type="term" value="F:GTPase activity"/>
    <property type="evidence" value="ECO:0007669"/>
    <property type="project" value="UniProtKB-UniRule"/>
</dbReference>
<dbReference type="Gene3D" id="1.20.120.1380">
    <property type="entry name" value="Flagellar FlhF biosynthesis protein, N domain"/>
    <property type="match status" value="1"/>
</dbReference>
<dbReference type="SMART" id="SM00382">
    <property type="entry name" value="AAA"/>
    <property type="match status" value="1"/>
</dbReference>
<dbReference type="GO" id="GO:0015031">
    <property type="term" value="P:protein transport"/>
    <property type="evidence" value="ECO:0007669"/>
    <property type="project" value="UniProtKB-KW"/>
</dbReference>
<comment type="similarity">
    <text evidence="2">Belongs to the GTP-binding SRP family.</text>
</comment>
<dbReference type="GO" id="GO:0005047">
    <property type="term" value="F:signal recognition particle binding"/>
    <property type="evidence" value="ECO:0007669"/>
    <property type="project" value="TreeGrafter"/>
</dbReference>
<dbReference type="NCBIfam" id="TIGR03499">
    <property type="entry name" value="FlhF"/>
    <property type="match status" value="1"/>
</dbReference>
<evidence type="ECO:0000256" key="7">
    <source>
        <dbReference type="ARBA" id="ARBA00022795"/>
    </source>
</evidence>
<keyword evidence="17" id="KW-1185">Reference proteome</keyword>
<organism evidence="16 17">
    <name type="scientific">Pelosinus fermentans B4</name>
    <dbReference type="NCBI Taxonomy" id="1149862"/>
    <lineage>
        <taxon>Bacteria</taxon>
        <taxon>Bacillati</taxon>
        <taxon>Bacillota</taxon>
        <taxon>Negativicutes</taxon>
        <taxon>Selenomonadales</taxon>
        <taxon>Sporomusaceae</taxon>
        <taxon>Pelosinus</taxon>
    </lineage>
</organism>
<dbReference type="PATRIC" id="fig|1149862.3.peg.2632"/>
<reference evidence="16 17" key="1">
    <citation type="journal article" date="2012" name="J. Bacteriol.">
        <title>Draft Genome Sequences for Two Metal-Reducing Pelosinus fermentans Strains Isolated from a Cr(VI)-Contaminated Site and for Type Strain R7.</title>
        <authorList>
            <person name="Brown S.D."/>
            <person name="Podar M."/>
            <person name="Klingeman D.M."/>
            <person name="Johnson C.M."/>
            <person name="Yang Z.K."/>
            <person name="Utturkar S.M."/>
            <person name="Land M.L."/>
            <person name="Mosher J.J."/>
            <person name="Hurt R.A.Jr."/>
            <person name="Phelps T.J."/>
            <person name="Palumbo A.V."/>
            <person name="Arkin A.P."/>
            <person name="Hazen T.C."/>
            <person name="Elias D.A."/>
        </authorList>
    </citation>
    <scope>NUCLEOTIDE SEQUENCE [LARGE SCALE GENOMIC DNA]</scope>
    <source>
        <strain evidence="16 17">B4</strain>
    </source>
</reference>
<evidence type="ECO:0000256" key="4">
    <source>
        <dbReference type="ARBA" id="ARBA00022448"/>
    </source>
</evidence>
<keyword evidence="9" id="KW-0342">GTP-binding</keyword>
<dbReference type="PANTHER" id="PTHR43134">
    <property type="entry name" value="SIGNAL RECOGNITION PARTICLE RECEPTOR SUBUNIT ALPHA"/>
    <property type="match status" value="1"/>
</dbReference>
<dbReference type="GO" id="GO:0006614">
    <property type="term" value="P:SRP-dependent cotranslational protein targeting to membrane"/>
    <property type="evidence" value="ECO:0007669"/>
    <property type="project" value="UniProtKB-UniRule"/>
</dbReference>
<dbReference type="InterPro" id="IPR020006">
    <property type="entry name" value="FlhF"/>
</dbReference>